<feature type="chain" id="PRO_5024909234" evidence="1">
    <location>
        <begin position="20"/>
        <end position="530"/>
    </location>
</feature>
<name>A0A640KFC9_LEITA</name>
<dbReference type="Proteomes" id="UP000419144">
    <property type="component" value="Unassembled WGS sequence"/>
</dbReference>
<evidence type="ECO:0000256" key="1">
    <source>
        <dbReference type="SAM" id="SignalP"/>
    </source>
</evidence>
<keyword evidence="2" id="KW-0251">Elongation factor</keyword>
<keyword evidence="2" id="KW-0648">Protein biosynthesis</keyword>
<feature type="signal peptide" evidence="1">
    <location>
        <begin position="1"/>
        <end position="19"/>
    </location>
</feature>
<keyword evidence="1" id="KW-0732">Signal</keyword>
<dbReference type="AntiFam" id="ANF00225">
    <property type="entry name" value="Shadow ORF (opposite tuf)"/>
</dbReference>
<dbReference type="AlphaFoldDB" id="A0A640KFC9"/>
<dbReference type="VEuPathDB" id="TriTrypDB:LtaPh_1807451"/>
<protein>
    <submittedName>
        <fullName evidence="2">Elongation factor TU, putative</fullName>
    </submittedName>
</protein>
<evidence type="ECO:0000313" key="3">
    <source>
        <dbReference type="Proteomes" id="UP000419144"/>
    </source>
</evidence>
<reference evidence="2" key="1">
    <citation type="submission" date="2019-11" db="EMBL/GenBank/DDBJ databases">
        <title>Leishmania tarentolae CDS.</title>
        <authorList>
            <person name="Goto Y."/>
            <person name="Yamagishi J."/>
        </authorList>
    </citation>
    <scope>NUCLEOTIDE SEQUENCE [LARGE SCALE GENOMIC DNA]</scope>
    <source>
        <strain evidence="2">Parrot Tar II</strain>
    </source>
</reference>
<keyword evidence="3" id="KW-1185">Reference proteome</keyword>
<comment type="caution">
    <text evidence="2">The sequence shown here is derived from an EMBL/GenBank/DDBJ whole genome shotgun (WGS) entry which is preliminary data.</text>
</comment>
<organism evidence="2 3">
    <name type="scientific">Leishmania tarentolae</name>
    <name type="common">Sauroleishmania tarentolae</name>
    <dbReference type="NCBI Taxonomy" id="5689"/>
    <lineage>
        <taxon>Eukaryota</taxon>
        <taxon>Discoba</taxon>
        <taxon>Euglenozoa</taxon>
        <taxon>Kinetoplastea</taxon>
        <taxon>Metakinetoplastina</taxon>
        <taxon>Trypanosomatida</taxon>
        <taxon>Trypanosomatidae</taxon>
        <taxon>Leishmaniinae</taxon>
        <taxon>Leishmania</taxon>
        <taxon>lizard Leishmania</taxon>
    </lineage>
</organism>
<accession>A0A640KFC9</accession>
<proteinExistence type="predicted"/>
<dbReference type="GO" id="GO:0003746">
    <property type="term" value="F:translation elongation factor activity"/>
    <property type="evidence" value="ECO:0007669"/>
    <property type="project" value="UniProtKB-KW"/>
</dbReference>
<gene>
    <name evidence="2" type="ORF">LtaPh_1807451</name>
</gene>
<sequence>MCILLLLLASHRLRTGALAFNAHLRVEAHRLHNGTPADGDLALTDGELQTLFNRHRVRQCQDQLAVIAWHADQLALELLHLRLLFLVLLGAAAEFLIEFLAVLLRLREAHVRRYVSAVEEELRTVVGAEAGVAAALILREYIHLRLYFVVQVRATRSGQYHATLNIVLREAGRVASAHNADADRVAGHALCQCLVVHLNARHFHRRLLGAEAGQLGVCVQLQHTLIDAAGYDDAFPILADLVHVFNGHKERLVRIAWRVWDPLVALPHQFEDVLLVLCIALNGLEGRATHDWCFLCRKLVLLQLLTHLQVYQVARVFVCHVHFVDEPYERRQPDLRADQKVLPCLRHDAVGGGHHNDAAVHLRSSGNHVLHKVHVTGAVNVAVVALLRLVLDVCGIDGDLSALLLRGLVDGEVVQRLCLTALRQNRCNSGRQRRLAVIHVTDSADDEMRLTTNKRLLRLGGKAMYTRAKHTCRVRACVRVCGWGGGQVTKKKNHNRATTKSRKRTEMRRLRCLHTHTRGETTSESERGKL</sequence>
<dbReference type="EMBL" id="BLBS01000023">
    <property type="protein sequence ID" value="GET87785.1"/>
    <property type="molecule type" value="Genomic_DNA"/>
</dbReference>
<evidence type="ECO:0000313" key="2">
    <source>
        <dbReference type="EMBL" id="GET87785.1"/>
    </source>
</evidence>
<dbReference type="AntiFam" id="ANF00072">
    <property type="entry name" value="Shadow ORF (opposite TypA)"/>
</dbReference>